<proteinExistence type="predicted"/>
<name>A0A2H3SXH9_FUSFU</name>
<comment type="caution">
    <text evidence="1">The sequence shown here is derived from an EMBL/GenBank/DDBJ whole genome shotgun (WGS) entry which is preliminary data.</text>
</comment>
<dbReference type="EMBL" id="CABFJX010000257">
    <property type="protein sequence ID" value="VTT69522.1"/>
    <property type="molecule type" value="Genomic_DNA"/>
</dbReference>
<protein>
    <submittedName>
        <fullName evidence="1">Uncharacterized protein</fullName>
    </submittedName>
</protein>
<sequence length="97" mass="10377">MVKFTAALVAALAVLAPAAEAKTCKKSITYCGYILLQRGNYYDQIRGALSDAGKPSNDANWINQSRFYCVGGSDGSIRYVDHCSSCKNGGNGHSDFC</sequence>
<organism evidence="1 2">
    <name type="scientific">Fusarium fujikuroi</name>
    <name type="common">Bakanae and foot rot disease fungus</name>
    <name type="synonym">Gibberella fujikuroi</name>
    <dbReference type="NCBI Taxonomy" id="5127"/>
    <lineage>
        <taxon>Eukaryota</taxon>
        <taxon>Fungi</taxon>
        <taxon>Dikarya</taxon>
        <taxon>Ascomycota</taxon>
        <taxon>Pezizomycotina</taxon>
        <taxon>Sordariomycetes</taxon>
        <taxon>Hypocreomycetidae</taxon>
        <taxon>Hypocreales</taxon>
        <taxon>Nectriaceae</taxon>
        <taxon>Fusarium</taxon>
        <taxon>Fusarium fujikuroi species complex</taxon>
    </lineage>
</organism>
<gene>
    <name evidence="1" type="ORF">C2S_7546</name>
</gene>
<accession>A0A2H3SXH9</accession>
<evidence type="ECO:0000313" key="1">
    <source>
        <dbReference type="EMBL" id="VTT69522.1"/>
    </source>
</evidence>
<dbReference type="AlphaFoldDB" id="A0A2H3SXH9"/>
<evidence type="ECO:0000313" key="2">
    <source>
        <dbReference type="Proteomes" id="UP000760494"/>
    </source>
</evidence>
<reference evidence="1" key="1">
    <citation type="submission" date="2019-05" db="EMBL/GenBank/DDBJ databases">
        <authorList>
            <person name="Piombo E."/>
        </authorList>
    </citation>
    <scope>NUCLEOTIDE SEQUENCE</scope>
    <source>
        <strain evidence="1">C2S</strain>
    </source>
</reference>
<dbReference type="Proteomes" id="UP000760494">
    <property type="component" value="Unassembled WGS sequence"/>
</dbReference>